<evidence type="ECO:0000256" key="1">
    <source>
        <dbReference type="SAM" id="SignalP"/>
    </source>
</evidence>
<gene>
    <name evidence="2" type="ORF">HRQ87_05555</name>
</gene>
<dbReference type="Gene3D" id="2.30.30.40">
    <property type="entry name" value="SH3 Domains"/>
    <property type="match status" value="1"/>
</dbReference>
<proteinExistence type="predicted"/>
<accession>A0ABX2IPH1</accession>
<keyword evidence="1" id="KW-0732">Signal</keyword>
<evidence type="ECO:0000313" key="3">
    <source>
        <dbReference type="Proteomes" id="UP000777935"/>
    </source>
</evidence>
<feature type="chain" id="PRO_5047465768" evidence="1">
    <location>
        <begin position="20"/>
        <end position="351"/>
    </location>
</feature>
<dbReference type="Proteomes" id="UP000777935">
    <property type="component" value="Unassembled WGS sequence"/>
</dbReference>
<dbReference type="EMBL" id="JABUFE010000002">
    <property type="protein sequence ID" value="NSX54260.1"/>
    <property type="molecule type" value="Genomic_DNA"/>
</dbReference>
<name>A0ABX2IPH1_9RHOB</name>
<evidence type="ECO:0000313" key="2">
    <source>
        <dbReference type="EMBL" id="NSX54260.1"/>
    </source>
</evidence>
<protein>
    <submittedName>
        <fullName evidence="2">SH3 domain-containing protein</fullName>
    </submittedName>
</protein>
<comment type="caution">
    <text evidence="2">The sequence shown here is derived from an EMBL/GenBank/DDBJ whole genome shotgun (WGS) entry which is preliminary data.</text>
</comment>
<sequence>MILRFLVFAFVITADYANANENCSAYAPSGDWPEAITDVNGADWPMAFFPIPGLSMGAYPVQACRQLRGFKSNTQELESADARYPAVVHTYEDRVAPFVGLFAPMQMSFRGQSTFFGIAEIGLADVSLDLAFSAPPSGAQLTRVNAYYRFANGNGRRPSETAVIEGLVSQFGPFSTKAEQTSTTTVKYLWLVKDGALIAPGTDLACTYTYQQWWAWLDQGALDTEWQTTSNMRAVDQSCDGEIAVTMSLNADVPEFVDRLKIRIEDRALNIKTSLIDQQAAIARSDQTMARVNSPDGELNIRSGPSLTDEIYGVIYNDDLVWIGQTSGNWSYIAGGRGLRGWAASSLLTRN</sequence>
<feature type="signal peptide" evidence="1">
    <location>
        <begin position="1"/>
        <end position="19"/>
    </location>
</feature>
<organism evidence="2 3">
    <name type="scientific">Parasulfitobacter algicola</name>
    <dbReference type="NCBI Taxonomy" id="2614809"/>
    <lineage>
        <taxon>Bacteria</taxon>
        <taxon>Pseudomonadati</taxon>
        <taxon>Pseudomonadota</taxon>
        <taxon>Alphaproteobacteria</taxon>
        <taxon>Rhodobacterales</taxon>
        <taxon>Roseobacteraceae</taxon>
        <taxon>Parasulfitobacter</taxon>
    </lineage>
</organism>
<keyword evidence="3" id="KW-1185">Reference proteome</keyword>
<reference evidence="2 3" key="1">
    <citation type="submission" date="2020-06" db="EMBL/GenBank/DDBJ databases">
        <title>Sulfitobacter algicola sp. nov., isolated from green algae.</title>
        <authorList>
            <person name="Wang C."/>
        </authorList>
    </citation>
    <scope>NUCLEOTIDE SEQUENCE [LARGE SCALE GENOMIC DNA]</scope>
    <source>
        <strain evidence="2 3">1151</strain>
    </source>
</reference>
<dbReference type="RefSeq" id="WP_174136089.1">
    <property type="nucleotide sequence ID" value="NZ_JABUFE010000002.1"/>
</dbReference>